<evidence type="ECO:0000256" key="1">
    <source>
        <dbReference type="ARBA" id="ARBA00010574"/>
    </source>
</evidence>
<dbReference type="PANTHER" id="PTHR21043">
    <property type="entry name" value="IOJAP SUPERFAMILY ORTHOLOG"/>
    <property type="match status" value="1"/>
</dbReference>
<dbReference type="PANTHER" id="PTHR21043:SF0">
    <property type="entry name" value="MITOCHONDRIAL ASSEMBLY OF RIBOSOMAL LARGE SUBUNIT PROTEIN 1"/>
    <property type="match status" value="1"/>
</dbReference>
<dbReference type="Gene3D" id="3.30.460.10">
    <property type="entry name" value="Beta Polymerase, domain 2"/>
    <property type="match status" value="1"/>
</dbReference>
<evidence type="ECO:0000313" key="3">
    <source>
        <dbReference type="EMBL" id="OMH78632.1"/>
    </source>
</evidence>
<comment type="similarity">
    <text evidence="1">Belongs to the Iojap/RsfS family.</text>
</comment>
<dbReference type="AlphaFoldDB" id="A0A1R1PCQ7"/>
<protein>
    <submittedName>
        <fullName evidence="3">Mitochondrial assembly of ribosomal large subunit protein 1</fullName>
    </submittedName>
</protein>
<reference evidence="4" key="1">
    <citation type="submission" date="2017-01" db="EMBL/GenBank/DDBJ databases">
        <authorList>
            <person name="Wang Y."/>
            <person name="White M."/>
            <person name="Kvist S."/>
            <person name="Moncalvo J.-M."/>
        </authorList>
    </citation>
    <scope>NUCLEOTIDE SEQUENCE [LARGE SCALE GENOMIC DNA]</scope>
    <source>
        <strain evidence="4">COL-18-3</strain>
    </source>
</reference>
<dbReference type="OrthoDB" id="21330at2759"/>
<organism evidence="3 4">
    <name type="scientific">Zancudomyces culisetae</name>
    <name type="common">Gut fungus</name>
    <name type="synonym">Smittium culisetae</name>
    <dbReference type="NCBI Taxonomy" id="1213189"/>
    <lineage>
        <taxon>Eukaryota</taxon>
        <taxon>Fungi</taxon>
        <taxon>Fungi incertae sedis</taxon>
        <taxon>Zoopagomycota</taxon>
        <taxon>Kickxellomycotina</taxon>
        <taxon>Harpellomycetes</taxon>
        <taxon>Harpellales</taxon>
        <taxon>Legeriomycetaceae</taxon>
        <taxon>Zancudomyces</taxon>
    </lineage>
</organism>
<feature type="compositionally biased region" description="Polar residues" evidence="2">
    <location>
        <begin position="309"/>
        <end position="320"/>
    </location>
</feature>
<keyword evidence="4" id="KW-1185">Reference proteome</keyword>
<gene>
    <name evidence="3" type="ORF">AX774_g7964</name>
</gene>
<dbReference type="GO" id="GO:0090071">
    <property type="term" value="P:negative regulation of ribosome biogenesis"/>
    <property type="evidence" value="ECO:0007669"/>
    <property type="project" value="TreeGrafter"/>
</dbReference>
<dbReference type="HAMAP" id="MF_01477">
    <property type="entry name" value="Iojap_RsfS"/>
    <property type="match status" value="1"/>
</dbReference>
<dbReference type="Pfam" id="PF02410">
    <property type="entry name" value="RsfS"/>
    <property type="match status" value="1"/>
</dbReference>
<dbReference type="NCBIfam" id="TIGR00090">
    <property type="entry name" value="rsfS_iojap_ybeB"/>
    <property type="match status" value="1"/>
</dbReference>
<dbReference type="InterPro" id="IPR004394">
    <property type="entry name" value="Iojap/RsfS/C7orf30"/>
</dbReference>
<dbReference type="SUPFAM" id="SSF81301">
    <property type="entry name" value="Nucleotidyltransferase"/>
    <property type="match status" value="1"/>
</dbReference>
<dbReference type="Proteomes" id="UP000188320">
    <property type="component" value="Unassembled WGS sequence"/>
</dbReference>
<evidence type="ECO:0000256" key="2">
    <source>
        <dbReference type="SAM" id="MobiDB-lite"/>
    </source>
</evidence>
<dbReference type="GO" id="GO:0043023">
    <property type="term" value="F:ribosomal large subunit binding"/>
    <property type="evidence" value="ECO:0007669"/>
    <property type="project" value="TreeGrafter"/>
</dbReference>
<dbReference type="GO" id="GO:0017148">
    <property type="term" value="P:negative regulation of translation"/>
    <property type="evidence" value="ECO:0007669"/>
    <property type="project" value="TreeGrafter"/>
</dbReference>
<accession>A0A1R1PCQ7</accession>
<dbReference type="EMBL" id="LSSK01001872">
    <property type="protein sequence ID" value="OMH78632.1"/>
    <property type="molecule type" value="Genomic_DNA"/>
</dbReference>
<dbReference type="InterPro" id="IPR043519">
    <property type="entry name" value="NT_sf"/>
</dbReference>
<comment type="caution">
    <text evidence="3">The sequence shown here is derived from an EMBL/GenBank/DDBJ whole genome shotgun (WGS) entry which is preliminary data.</text>
</comment>
<sequence>MNPTKLRQFLGARNKIWLSGFGIRTNSKAFSQAARISTYRNSTCTNKTMENTTSKLFFSTIKNESDTKNVEKDDLISAAKDTTDLETTKVDSEEIAEENEYIVKELYPELYPENVLESSAKNNDELGENNGDLAELELEQADQDWYIGKSFLVPEFESQDESTPLWKRKYEESNSVNKDKVQILFSKYDQSTILSVILKTLEENSGHVALIDVAQRCEWTDKMIIAEANSVSHMKAIAQELLTNVKSLLKKTDPGLANYETRADGWDSNDWLALDFGSVIVHIMTKEARESYDLEGLWKNSSNKSVSSEDMLVNENNDLGVNSREGRSI</sequence>
<proteinExistence type="inferred from homology"/>
<evidence type="ECO:0000313" key="4">
    <source>
        <dbReference type="Proteomes" id="UP000188320"/>
    </source>
</evidence>
<name>A0A1R1PCQ7_ZANCU</name>
<feature type="region of interest" description="Disordered" evidence="2">
    <location>
        <begin position="309"/>
        <end position="329"/>
    </location>
</feature>